<gene>
    <name evidence="3" type="ORF">cgd6_1270</name>
</gene>
<feature type="transmembrane region" description="Helical" evidence="1">
    <location>
        <begin position="465"/>
        <end position="485"/>
    </location>
</feature>
<dbReference type="GO" id="GO:0004366">
    <property type="term" value="F:glycerol-3-phosphate O-acyltransferase activity"/>
    <property type="evidence" value="ECO:0007669"/>
    <property type="project" value="TreeGrafter"/>
</dbReference>
<proteinExistence type="predicted"/>
<keyword evidence="3" id="KW-0012">Acyltransferase</keyword>
<comment type="caution">
    <text evidence="3">The sequence shown here is derived from an EMBL/GenBank/DDBJ whole genome shotgun (WGS) entry which is preliminary data.</text>
</comment>
<name>Q5CXF6_CRYPI</name>
<feature type="domain" description="Phospholipid/glycerol acyltransferase" evidence="2">
    <location>
        <begin position="38"/>
        <end position="240"/>
    </location>
</feature>
<dbReference type="OrthoDB" id="2427554at2759"/>
<dbReference type="KEGG" id="cpv:cgd6_1270"/>
<keyword evidence="1" id="KW-1133">Transmembrane helix</keyword>
<evidence type="ECO:0000259" key="2">
    <source>
        <dbReference type="SMART" id="SM00563"/>
    </source>
</evidence>
<dbReference type="InterPro" id="IPR002123">
    <property type="entry name" value="Plipid/glycerol_acylTrfase"/>
</dbReference>
<protein>
    <submittedName>
        <fullName evidence="3">SCT1/Gpt2p-like glycerol-3-phosphate acyltransferase signal peptide plus 3 transmembrane domain</fullName>
    </submittedName>
</protein>
<keyword evidence="1" id="KW-0472">Membrane</keyword>
<feature type="non-terminal residue" evidence="3">
    <location>
        <position position="1"/>
    </location>
</feature>
<dbReference type="InterPro" id="IPR052744">
    <property type="entry name" value="GPAT/DAPAT"/>
</dbReference>
<feature type="transmembrane region" description="Helical" evidence="1">
    <location>
        <begin position="437"/>
        <end position="459"/>
    </location>
</feature>
<dbReference type="FunCoup" id="Q5CXF6">
    <property type="interactions" value="15"/>
</dbReference>
<feature type="transmembrane region" description="Helical" evidence="1">
    <location>
        <begin position="383"/>
        <end position="406"/>
    </location>
</feature>
<dbReference type="OMA" id="YTHFKDD"/>
<dbReference type="InParanoid" id="Q5CXF6"/>
<dbReference type="EMBL" id="AAEE01000002">
    <property type="protein sequence ID" value="EAK90122.1"/>
    <property type="molecule type" value="Genomic_DNA"/>
</dbReference>
<dbReference type="GO" id="GO:0016287">
    <property type="term" value="F:glycerone-phosphate O-acyltransferase activity"/>
    <property type="evidence" value="ECO:0007669"/>
    <property type="project" value="TreeGrafter"/>
</dbReference>
<keyword evidence="4" id="KW-1185">Reference proteome</keyword>
<evidence type="ECO:0000313" key="4">
    <source>
        <dbReference type="Proteomes" id="UP000006726"/>
    </source>
</evidence>
<sequence>SLPNMYFLVKLLAQIITRTFFKNVTVLGKERIPLYGPVLFVGNHMNQFVDAAMLIAIFPRQIRFLIAEASFKRPIIGRLAQSAGCIPVQRPQDLRYRGIGGLIWSSSSDVRIRGIKTRFKIDVKFQDTLIIDDLGVSRKVLEVVSDDEIIIDKGIGTEYSATYTDGFPFFIMPKIDQSTVYEEVSDAMRNGHSIGIFPEGGSHDRTTLLPLKPGVAVMALSSVLEGAEDLLIVPVGLNYYEPHKTLSSAVVEIGQPIPVTLELAQKYEESPSDAVKELLSMVEKGMNSVLLSARDYTTLTCIRLCVQLYPPDRTALSQDNYYLLHQLFSQFFWALHDDPELEHLRKDLCEYEDTINHYGVPDREVWQLKQPVYECIKLIITKFLLLILVSIVGGSFFPLWAPIRYIPAFMAERHRKKALANSKVKIRGTDVLASYRILVIIALLPMLTVFYGIFFSLAFMHGQNLNSKIATVIGVFIILPPIFYISRVSFEMIMPLTRNIRTLFYVVVSNINYLRGTERTLLHMRIKLQQKIRDLVYTKGPQVSPNFIQSFTTVVPDAVIQADNKRINYSLGEYVPVVTRAKYDAREEIL</sequence>
<dbReference type="PANTHER" id="PTHR31605:SF0">
    <property type="entry name" value="GLYCEROL-3-PHOSPHATE O-ACYLTRANSFERASE 1"/>
    <property type="match status" value="1"/>
</dbReference>
<keyword evidence="1 3" id="KW-0812">Transmembrane</keyword>
<dbReference type="RefSeq" id="XP_627498.1">
    <property type="nucleotide sequence ID" value="XM_627498.1"/>
</dbReference>
<dbReference type="STRING" id="353152.Q5CXF6"/>
<accession>Q5CXF6</accession>
<reference evidence="3 4" key="1">
    <citation type="journal article" date="2004" name="Science">
        <title>Complete genome sequence of the apicomplexan, Cryptosporidium parvum.</title>
        <authorList>
            <person name="Abrahamsen M.S."/>
            <person name="Templeton T.J."/>
            <person name="Enomoto S."/>
            <person name="Abrahante J.E."/>
            <person name="Zhu G."/>
            <person name="Lancto C.A."/>
            <person name="Deng M."/>
            <person name="Liu C."/>
            <person name="Widmer G."/>
            <person name="Tzipori S."/>
            <person name="Buck G.A."/>
            <person name="Xu P."/>
            <person name="Bankier A.T."/>
            <person name="Dear P.H."/>
            <person name="Konfortov B.A."/>
            <person name="Spriggs H.F."/>
            <person name="Iyer L."/>
            <person name="Anantharaman V."/>
            <person name="Aravind L."/>
            <person name="Kapur V."/>
        </authorList>
    </citation>
    <scope>NUCLEOTIDE SEQUENCE [LARGE SCALE GENOMIC DNA]</scope>
    <source>
        <strain evidence="4">Iowa II</strain>
    </source>
</reference>
<evidence type="ECO:0000256" key="1">
    <source>
        <dbReference type="SAM" id="Phobius"/>
    </source>
</evidence>
<organism evidence="3 4">
    <name type="scientific">Cryptosporidium parvum (strain Iowa II)</name>
    <dbReference type="NCBI Taxonomy" id="353152"/>
    <lineage>
        <taxon>Eukaryota</taxon>
        <taxon>Sar</taxon>
        <taxon>Alveolata</taxon>
        <taxon>Apicomplexa</taxon>
        <taxon>Conoidasida</taxon>
        <taxon>Coccidia</taxon>
        <taxon>Eucoccidiorida</taxon>
        <taxon>Eimeriorina</taxon>
        <taxon>Cryptosporidiidae</taxon>
        <taxon>Cryptosporidium</taxon>
    </lineage>
</organism>
<dbReference type="GO" id="GO:0008654">
    <property type="term" value="P:phospholipid biosynthetic process"/>
    <property type="evidence" value="ECO:0007669"/>
    <property type="project" value="TreeGrafter"/>
</dbReference>
<keyword evidence="3" id="KW-0808">Transferase</keyword>
<dbReference type="SUPFAM" id="SSF69593">
    <property type="entry name" value="Glycerol-3-phosphate (1)-acyltransferase"/>
    <property type="match status" value="2"/>
</dbReference>
<dbReference type="CDD" id="cd07992">
    <property type="entry name" value="LPLAT_AAK14816-like"/>
    <property type="match status" value="1"/>
</dbReference>
<dbReference type="PANTHER" id="PTHR31605">
    <property type="entry name" value="GLYCEROL-3-PHOSPHATE O-ACYLTRANSFERASE 1"/>
    <property type="match status" value="1"/>
</dbReference>
<dbReference type="GeneID" id="3375867"/>
<dbReference type="Proteomes" id="UP000006726">
    <property type="component" value="Chromosome 6"/>
</dbReference>
<dbReference type="SMART" id="SM00563">
    <property type="entry name" value="PlsC"/>
    <property type="match status" value="1"/>
</dbReference>
<evidence type="ECO:0000313" key="3">
    <source>
        <dbReference type="EMBL" id="EAK90122.1"/>
    </source>
</evidence>
<dbReference type="Pfam" id="PF01553">
    <property type="entry name" value="Acyltransferase"/>
    <property type="match status" value="2"/>
</dbReference>
<dbReference type="AlphaFoldDB" id="Q5CXF6"/>